<dbReference type="InterPro" id="IPR006674">
    <property type="entry name" value="HD_domain"/>
</dbReference>
<dbReference type="InterPro" id="IPR003607">
    <property type="entry name" value="HD/PDEase_dom"/>
</dbReference>
<protein>
    <submittedName>
        <fullName evidence="2">HD domain protein</fullName>
    </submittedName>
</protein>
<evidence type="ECO:0000259" key="1">
    <source>
        <dbReference type="Pfam" id="PF01966"/>
    </source>
</evidence>
<organism evidence="2">
    <name type="scientific">Uncultured Desulfatiglans sp</name>
    <dbReference type="NCBI Taxonomy" id="1748965"/>
    <lineage>
        <taxon>Bacteria</taxon>
        <taxon>Pseudomonadati</taxon>
        <taxon>Thermodesulfobacteriota</taxon>
        <taxon>Desulfobacteria</taxon>
        <taxon>Desulfatiglandales</taxon>
        <taxon>Desulfatiglandaceae</taxon>
        <taxon>Desulfatiglans</taxon>
        <taxon>environmental samples</taxon>
    </lineage>
</organism>
<gene>
    <name evidence="2" type="ORF">TRIP_B50139</name>
</gene>
<dbReference type="AlphaFoldDB" id="A0A653AGT1"/>
<dbReference type="Gene3D" id="1.10.3210.10">
    <property type="entry name" value="Hypothetical protein af1432"/>
    <property type="match status" value="1"/>
</dbReference>
<dbReference type="CDD" id="cd00077">
    <property type="entry name" value="HDc"/>
    <property type="match status" value="1"/>
</dbReference>
<name>A0A653AGT1_UNCDX</name>
<sequence length="193" mass="21733">MENLRSVFEKIWEMARPYLQTRNNESHTRIAVAFAKALLQAEGGDEDIVIPAVMLHDVGWSRVPESLQLQAFGPRATMPEVNRIHEEAGVEIASAILQAVGYPSEKTEEIAAIIEGHDSRPEGRSLNDTIVKDADKLWRYSEDGVSVNQARFDFSREAICSRLERMVDEWFLTPTGRSIALQELARRRESGPA</sequence>
<proteinExistence type="predicted"/>
<accession>A0A653AGT1</accession>
<evidence type="ECO:0000313" key="2">
    <source>
        <dbReference type="EMBL" id="VBB47105.1"/>
    </source>
</evidence>
<dbReference type="EMBL" id="UPXX01000032">
    <property type="protein sequence ID" value="VBB47105.1"/>
    <property type="molecule type" value="Genomic_DNA"/>
</dbReference>
<dbReference type="SUPFAM" id="SSF109604">
    <property type="entry name" value="HD-domain/PDEase-like"/>
    <property type="match status" value="1"/>
</dbReference>
<feature type="domain" description="HD" evidence="1">
    <location>
        <begin position="26"/>
        <end position="137"/>
    </location>
</feature>
<reference evidence="2" key="1">
    <citation type="submission" date="2018-07" db="EMBL/GenBank/DDBJ databases">
        <authorList>
            <consortium name="Genoscope - CEA"/>
            <person name="William W."/>
        </authorList>
    </citation>
    <scope>NUCLEOTIDE SEQUENCE</scope>
    <source>
        <strain evidence="2">IK1</strain>
    </source>
</reference>
<dbReference type="Pfam" id="PF01966">
    <property type="entry name" value="HD"/>
    <property type="match status" value="1"/>
</dbReference>